<reference evidence="13 14" key="1">
    <citation type="submission" date="2009-01" db="EMBL/GenBank/DDBJ databases">
        <authorList>
            <person name="Fulton L."/>
            <person name="Clifton S."/>
            <person name="Fulton B."/>
            <person name="Xu J."/>
            <person name="Minx P."/>
            <person name="Pepin K.H."/>
            <person name="Johnson M."/>
            <person name="Bhonagiri V."/>
            <person name="Nash W.E."/>
            <person name="Mardis E.R."/>
            <person name="Wilson R.K."/>
        </authorList>
    </citation>
    <scope>NUCLEOTIDE SEQUENCE [LARGE SCALE GENOMIC DNA]</scope>
    <source>
        <strain evidence="13 14">DSM 5476</strain>
    </source>
</reference>
<evidence type="ECO:0000256" key="5">
    <source>
        <dbReference type="ARBA" id="ARBA00022448"/>
    </source>
</evidence>
<organism evidence="13 14">
    <name type="scientific">[Clostridium] methylpentosum DSM 5476</name>
    <dbReference type="NCBI Taxonomy" id="537013"/>
    <lineage>
        <taxon>Bacteria</taxon>
        <taxon>Bacillati</taxon>
        <taxon>Bacillota</taxon>
        <taxon>Clostridia</taxon>
        <taxon>Eubacteriales</taxon>
        <taxon>Oscillospiraceae</taxon>
        <taxon>Oscillospiraceae incertae sedis</taxon>
    </lineage>
</organism>
<dbReference type="HOGENOM" id="CLU_012893_0_1_9"/>
<dbReference type="PANTHER" id="PTHR43298:SF2">
    <property type="entry name" value="FMN_FAD EXPORTER YEEO-RELATED"/>
    <property type="match status" value="1"/>
</dbReference>
<dbReference type="GO" id="GO:0042910">
    <property type="term" value="F:xenobiotic transmembrane transporter activity"/>
    <property type="evidence" value="ECO:0007669"/>
    <property type="project" value="InterPro"/>
</dbReference>
<evidence type="ECO:0000256" key="8">
    <source>
        <dbReference type="ARBA" id="ARBA00022692"/>
    </source>
</evidence>
<keyword evidence="7" id="KW-1003">Cell membrane</keyword>
<protein>
    <recommendedName>
        <fullName evidence="4">Probable multidrug resistance protein NorM</fullName>
    </recommendedName>
    <alternativeName>
        <fullName evidence="12">Multidrug-efflux transporter</fullName>
    </alternativeName>
</protein>
<dbReference type="PIRSF" id="PIRSF006603">
    <property type="entry name" value="DinF"/>
    <property type="match status" value="1"/>
</dbReference>
<evidence type="ECO:0000256" key="2">
    <source>
        <dbReference type="ARBA" id="ARBA00004651"/>
    </source>
</evidence>
<dbReference type="AlphaFoldDB" id="C0E9Y9"/>
<dbReference type="GO" id="GO:0006811">
    <property type="term" value="P:monoatomic ion transport"/>
    <property type="evidence" value="ECO:0007669"/>
    <property type="project" value="UniProtKB-KW"/>
</dbReference>
<evidence type="ECO:0000256" key="3">
    <source>
        <dbReference type="ARBA" id="ARBA00010199"/>
    </source>
</evidence>
<reference evidence="13 14" key="2">
    <citation type="submission" date="2009-02" db="EMBL/GenBank/DDBJ databases">
        <title>Draft genome sequence of Clostridium methylpentosum (DSM 5476).</title>
        <authorList>
            <person name="Sudarsanam P."/>
            <person name="Ley R."/>
            <person name="Guruge J."/>
            <person name="Turnbaugh P.J."/>
            <person name="Mahowald M."/>
            <person name="Liep D."/>
            <person name="Gordon J."/>
        </authorList>
    </citation>
    <scope>NUCLEOTIDE SEQUENCE [LARGE SCALE GENOMIC DNA]</scope>
    <source>
        <strain evidence="13 14">DSM 5476</strain>
    </source>
</reference>
<comment type="function">
    <text evidence="1">Multidrug efflux pump.</text>
</comment>
<evidence type="ECO:0000256" key="11">
    <source>
        <dbReference type="ARBA" id="ARBA00023136"/>
    </source>
</evidence>
<dbReference type="STRING" id="537013.CLOSTMETH_00641"/>
<evidence type="ECO:0000313" key="13">
    <source>
        <dbReference type="EMBL" id="EEG31744.1"/>
    </source>
</evidence>
<evidence type="ECO:0000256" key="6">
    <source>
        <dbReference type="ARBA" id="ARBA00022449"/>
    </source>
</evidence>
<dbReference type="PANTHER" id="PTHR43298">
    <property type="entry name" value="MULTIDRUG RESISTANCE PROTEIN NORM-RELATED"/>
    <property type="match status" value="1"/>
</dbReference>
<dbReference type="Proteomes" id="UP000003340">
    <property type="component" value="Unassembled WGS sequence"/>
</dbReference>
<dbReference type="InterPro" id="IPR050222">
    <property type="entry name" value="MATE_MdtK"/>
</dbReference>
<evidence type="ECO:0000256" key="12">
    <source>
        <dbReference type="ARBA" id="ARBA00031636"/>
    </source>
</evidence>
<dbReference type="NCBIfam" id="TIGR00797">
    <property type="entry name" value="matE"/>
    <property type="match status" value="1"/>
</dbReference>
<evidence type="ECO:0000256" key="1">
    <source>
        <dbReference type="ARBA" id="ARBA00003408"/>
    </source>
</evidence>
<keyword evidence="14" id="KW-1185">Reference proteome</keyword>
<dbReference type="eggNOG" id="COG0534">
    <property type="taxonomic scope" value="Bacteria"/>
</dbReference>
<comment type="subcellular location">
    <subcellularLocation>
        <location evidence="2">Cell membrane</location>
        <topology evidence="2">Multi-pass membrane protein</topology>
    </subcellularLocation>
</comment>
<evidence type="ECO:0000256" key="4">
    <source>
        <dbReference type="ARBA" id="ARBA00020268"/>
    </source>
</evidence>
<sequence>MEQIKQNKMGIAPIPKLIVSMSLPAMFSMLVQALYNIIDSMFVAQLGESALTSVSLAFPVQTLMIAVAVGTGIGINSLVSRRLGERRREEASRAATHGLLLAIFSSLVFALLGLTLTQTFFQAFTDNQTVLQMGCDYTYVVTIFSFGMMIEIGLEKTLQATGNMIYPMLFQLSGAVINIILDPIFIFGKFGVPALGVRGAAVATVIGQIASMVFAVVVIIVKKHEVHISFRNFKFKWRTVKEIYAVGFPSIIMQSIMAFLVTMLNTILISFSEAAVSVLGVYYKLQSFVFMPVFGLTHGVLPIIGYNYGAGNKKRLLSALRLGTLIAACIMTVGTVLFLAIPDKLLMIFNASPQMLEIGVPALRIISICFIPAAVDILFSTFFQGVGMGFKSLIVSIMRQLVVILPAAYLLSKIGLGYTWYAFPIAEVVSLVLGGIFFWTTYRSKIRNLRPISD</sequence>
<keyword evidence="8" id="KW-0812">Transmembrane</keyword>
<name>C0E9Y9_9FIRM</name>
<gene>
    <name evidence="13" type="ORF">CLOSTMETH_00641</name>
</gene>
<proteinExistence type="inferred from homology"/>
<keyword evidence="6" id="KW-0050">Antiport</keyword>
<dbReference type="InterPro" id="IPR048279">
    <property type="entry name" value="MdtK-like"/>
</dbReference>
<evidence type="ECO:0000256" key="9">
    <source>
        <dbReference type="ARBA" id="ARBA00022989"/>
    </source>
</evidence>
<dbReference type="Pfam" id="PF01554">
    <property type="entry name" value="MatE"/>
    <property type="match status" value="2"/>
</dbReference>
<comment type="caution">
    <text evidence="13">The sequence shown here is derived from an EMBL/GenBank/DDBJ whole genome shotgun (WGS) entry which is preliminary data.</text>
</comment>
<dbReference type="EMBL" id="ACEC01000025">
    <property type="protein sequence ID" value="EEG31744.1"/>
    <property type="molecule type" value="Genomic_DNA"/>
</dbReference>
<accession>C0E9Y9</accession>
<evidence type="ECO:0000313" key="14">
    <source>
        <dbReference type="Proteomes" id="UP000003340"/>
    </source>
</evidence>
<dbReference type="GO" id="GO:0015297">
    <property type="term" value="F:antiporter activity"/>
    <property type="evidence" value="ECO:0007669"/>
    <property type="project" value="UniProtKB-KW"/>
</dbReference>
<keyword evidence="9" id="KW-1133">Transmembrane helix</keyword>
<dbReference type="CDD" id="cd13144">
    <property type="entry name" value="MATE_like_4"/>
    <property type="match status" value="1"/>
</dbReference>
<keyword evidence="10" id="KW-0406">Ion transport</keyword>
<comment type="similarity">
    <text evidence="3">Belongs to the multi antimicrobial extrusion (MATE) (TC 2.A.66.1) family.</text>
</comment>
<evidence type="ECO:0000256" key="7">
    <source>
        <dbReference type="ARBA" id="ARBA00022475"/>
    </source>
</evidence>
<dbReference type="InterPro" id="IPR002528">
    <property type="entry name" value="MATE_fam"/>
</dbReference>
<dbReference type="GO" id="GO:0005886">
    <property type="term" value="C:plasma membrane"/>
    <property type="evidence" value="ECO:0007669"/>
    <property type="project" value="UniProtKB-SubCell"/>
</dbReference>
<keyword evidence="11" id="KW-0472">Membrane</keyword>
<evidence type="ECO:0000256" key="10">
    <source>
        <dbReference type="ARBA" id="ARBA00023065"/>
    </source>
</evidence>
<keyword evidence="5" id="KW-0813">Transport</keyword>